<comment type="caution">
    <text evidence="1">The sequence shown here is derived from an EMBL/GenBank/DDBJ whole genome shotgun (WGS) entry which is preliminary data.</text>
</comment>
<gene>
    <name evidence="1" type="ORF">G6O67_002804</name>
</gene>
<keyword evidence="2" id="KW-1185">Reference proteome</keyword>
<dbReference type="InterPro" id="IPR021047">
    <property type="entry name" value="Mannosyltransferase_CMT1"/>
</dbReference>
<dbReference type="EMBL" id="JAAVMX010000003">
    <property type="protein sequence ID" value="KAF4510960.1"/>
    <property type="molecule type" value="Genomic_DNA"/>
</dbReference>
<dbReference type="AlphaFoldDB" id="A0A8H4PV31"/>
<evidence type="ECO:0000313" key="1">
    <source>
        <dbReference type="EMBL" id="KAF4510960.1"/>
    </source>
</evidence>
<dbReference type="OrthoDB" id="262547at2759"/>
<evidence type="ECO:0000313" key="2">
    <source>
        <dbReference type="Proteomes" id="UP000557566"/>
    </source>
</evidence>
<dbReference type="PANTHER" id="PTHR34144">
    <property type="entry name" value="CHROMOSOME 8, WHOLE GENOME SHOTGUN SEQUENCE"/>
    <property type="match status" value="1"/>
</dbReference>
<reference evidence="1 2" key="1">
    <citation type="journal article" date="2020" name="Genome Biol. Evol.">
        <title>A new high-quality draft genome assembly of the Chinese cordyceps Ophiocordyceps sinensis.</title>
        <authorList>
            <person name="Shu R."/>
            <person name="Zhang J."/>
            <person name="Meng Q."/>
            <person name="Zhang H."/>
            <person name="Zhou G."/>
            <person name="Li M."/>
            <person name="Wu P."/>
            <person name="Zhao Y."/>
            <person name="Chen C."/>
            <person name="Qin Q."/>
        </authorList>
    </citation>
    <scope>NUCLEOTIDE SEQUENCE [LARGE SCALE GENOMIC DNA]</scope>
    <source>
        <strain evidence="1 2">IOZ07</strain>
    </source>
</reference>
<protein>
    <recommendedName>
        <fullName evidence="3">Alpha-1,3-mannosyltransferase CMT1</fullName>
    </recommendedName>
</protein>
<evidence type="ECO:0008006" key="3">
    <source>
        <dbReference type="Google" id="ProtNLM"/>
    </source>
</evidence>
<sequence>MPILKSPVPILTRLRNGVLAAALLLGIWNVYRFAWVDISSPIPYRSWTPAEYGGSWRTNAGPRPGWSLKPVQDGNPDLLPKAEEYATSIVSPQNESHPRIQCPPFNRSRYRSLRGQQKFFFALDLRQVVDLMPTLMGSLVEAVSFLGPENCAVSVVEGFSTDGTFEVLKLLQREMDDLGVSYFLQTSTIDSHRGDRIGKLAKLRNLALEPMMADASRWGHDDATIVFVNDVAVCADDVLELLYQKRLQGADMTCAMDYHLLDGHLVFYDVWVSRSMDGNSFFEVPAEGEWLNARNMFPGDGHSRARFEDRKPFQVFACWNGATAFSAAPFLEGQLEFRRAAKARGECGAGEPTLLCKDMWSLGYGKILVVPTVSLGYDVDEGRLVKESRGYTSGWTSVEDTSKVEWEPEPPEMVRCIPSWRKQFWRPWNHALEMANA</sequence>
<dbReference type="Pfam" id="PF11735">
    <property type="entry name" value="CAP59_mtransfer"/>
    <property type="match status" value="1"/>
</dbReference>
<proteinExistence type="predicted"/>
<name>A0A8H4PV31_9HYPO</name>
<dbReference type="PANTHER" id="PTHR34144:SF5">
    <property type="entry name" value="ALPHA-1,3-MANNOSYLTRANSFERASE CMT1"/>
    <property type="match status" value="1"/>
</dbReference>
<dbReference type="Proteomes" id="UP000557566">
    <property type="component" value="Unassembled WGS sequence"/>
</dbReference>
<accession>A0A8H4PV31</accession>
<organism evidence="1 2">
    <name type="scientific">Ophiocordyceps sinensis</name>
    <dbReference type="NCBI Taxonomy" id="72228"/>
    <lineage>
        <taxon>Eukaryota</taxon>
        <taxon>Fungi</taxon>
        <taxon>Dikarya</taxon>
        <taxon>Ascomycota</taxon>
        <taxon>Pezizomycotina</taxon>
        <taxon>Sordariomycetes</taxon>
        <taxon>Hypocreomycetidae</taxon>
        <taxon>Hypocreales</taxon>
        <taxon>Ophiocordycipitaceae</taxon>
        <taxon>Ophiocordyceps</taxon>
    </lineage>
</organism>